<dbReference type="AlphaFoldDB" id="A0A8E2EXU3"/>
<feature type="transmembrane region" description="Helical" evidence="2">
    <location>
        <begin position="250"/>
        <end position="269"/>
    </location>
</feature>
<dbReference type="OrthoDB" id="3533814at2759"/>
<evidence type="ECO:0000313" key="5">
    <source>
        <dbReference type="Proteomes" id="UP000250140"/>
    </source>
</evidence>
<feature type="domain" description="DUF6594" evidence="3">
    <location>
        <begin position="8"/>
        <end position="288"/>
    </location>
</feature>
<feature type="transmembrane region" description="Helical" evidence="2">
    <location>
        <begin position="276"/>
        <end position="295"/>
    </location>
</feature>
<feature type="region of interest" description="Disordered" evidence="1">
    <location>
        <begin position="60"/>
        <end position="83"/>
    </location>
</feature>
<dbReference type="EMBL" id="KV750085">
    <property type="protein sequence ID" value="OCL06343.1"/>
    <property type="molecule type" value="Genomic_DNA"/>
</dbReference>
<dbReference type="Pfam" id="PF20237">
    <property type="entry name" value="DUF6594"/>
    <property type="match status" value="1"/>
</dbReference>
<feature type="compositionally biased region" description="Basic and acidic residues" evidence="1">
    <location>
        <begin position="68"/>
        <end position="83"/>
    </location>
</feature>
<keyword evidence="2" id="KW-0812">Transmembrane</keyword>
<dbReference type="PANTHER" id="PTHR34502:SF3">
    <property type="entry name" value="DUF6594 DOMAIN-CONTAINING PROTEIN"/>
    <property type="match status" value="1"/>
</dbReference>
<gene>
    <name evidence="4" type="ORF">AOQ84DRAFT_297184</name>
</gene>
<organism evidence="4 5">
    <name type="scientific">Glonium stellatum</name>
    <dbReference type="NCBI Taxonomy" id="574774"/>
    <lineage>
        <taxon>Eukaryota</taxon>
        <taxon>Fungi</taxon>
        <taxon>Dikarya</taxon>
        <taxon>Ascomycota</taxon>
        <taxon>Pezizomycotina</taxon>
        <taxon>Dothideomycetes</taxon>
        <taxon>Pleosporomycetidae</taxon>
        <taxon>Gloniales</taxon>
        <taxon>Gloniaceae</taxon>
        <taxon>Glonium</taxon>
    </lineage>
</organism>
<feature type="non-terminal residue" evidence="4">
    <location>
        <position position="1"/>
    </location>
</feature>
<dbReference type="PANTHER" id="PTHR34502">
    <property type="entry name" value="DUF6594 DOMAIN-CONTAINING PROTEIN-RELATED"/>
    <property type="match status" value="1"/>
</dbReference>
<evidence type="ECO:0000256" key="2">
    <source>
        <dbReference type="SAM" id="Phobius"/>
    </source>
</evidence>
<evidence type="ECO:0000313" key="4">
    <source>
        <dbReference type="EMBL" id="OCL06343.1"/>
    </source>
</evidence>
<protein>
    <recommendedName>
        <fullName evidence="3">DUF6594 domain-containing protein</fullName>
    </recommendedName>
</protein>
<keyword evidence="2" id="KW-1133">Transmembrane helix</keyword>
<name>A0A8E2EXU3_9PEZI</name>
<evidence type="ECO:0000259" key="3">
    <source>
        <dbReference type="Pfam" id="PF20237"/>
    </source>
</evidence>
<dbReference type="Proteomes" id="UP000250140">
    <property type="component" value="Unassembled WGS sequence"/>
</dbReference>
<proteinExistence type="predicted"/>
<accession>A0A8E2EXU3</accession>
<feature type="transmembrane region" description="Helical" evidence="2">
    <location>
        <begin position="211"/>
        <end position="235"/>
    </location>
</feature>
<dbReference type="InterPro" id="IPR046529">
    <property type="entry name" value="DUF6594"/>
</dbReference>
<keyword evidence="5" id="KW-1185">Reference proteome</keyword>
<evidence type="ECO:0000256" key="1">
    <source>
        <dbReference type="SAM" id="MobiDB-lite"/>
    </source>
</evidence>
<keyword evidence="2" id="KW-0472">Membrane</keyword>
<sequence length="298" mass="34292">VDDCPNGYPRLAAFMSSEPCFSTYRGFDYLHARVLLGFQDQLVTLERELDRKDSIDHKNGLGRRLHSRGRDERKSSRDGGERSRDHILEDIQKKLMQYDETLIKARELASFVKLSKRDYRSARIWIWNFKPPVGQEQAFIKHKEDTLTLHNGREWSWFDGFVESLLLKLDCKLVRVSCLGVIHLSSWLFITPELRDKTKDENVHYYTRSRIDALVGLIITAIIFVLLILPVVAMYKLTTFSARPHPTFDAIRVLVVFTMLFSAAMSLLTKARRHDLFAASAAYCAVLVVFISNFSSAG</sequence>
<reference evidence="4 5" key="1">
    <citation type="journal article" date="2016" name="Nat. Commun.">
        <title>Ectomycorrhizal ecology is imprinted in the genome of the dominant symbiotic fungus Cenococcum geophilum.</title>
        <authorList>
            <consortium name="DOE Joint Genome Institute"/>
            <person name="Peter M."/>
            <person name="Kohler A."/>
            <person name="Ohm R.A."/>
            <person name="Kuo A."/>
            <person name="Krutzmann J."/>
            <person name="Morin E."/>
            <person name="Arend M."/>
            <person name="Barry K.W."/>
            <person name="Binder M."/>
            <person name="Choi C."/>
            <person name="Clum A."/>
            <person name="Copeland A."/>
            <person name="Grisel N."/>
            <person name="Haridas S."/>
            <person name="Kipfer T."/>
            <person name="LaButti K."/>
            <person name="Lindquist E."/>
            <person name="Lipzen A."/>
            <person name="Maire R."/>
            <person name="Meier B."/>
            <person name="Mihaltcheva S."/>
            <person name="Molinier V."/>
            <person name="Murat C."/>
            <person name="Poggeler S."/>
            <person name="Quandt C.A."/>
            <person name="Sperisen C."/>
            <person name="Tritt A."/>
            <person name="Tisserant E."/>
            <person name="Crous P.W."/>
            <person name="Henrissat B."/>
            <person name="Nehls U."/>
            <person name="Egli S."/>
            <person name="Spatafora J.W."/>
            <person name="Grigoriev I.V."/>
            <person name="Martin F.M."/>
        </authorList>
    </citation>
    <scope>NUCLEOTIDE SEQUENCE [LARGE SCALE GENOMIC DNA]</scope>
    <source>
        <strain evidence="4 5">CBS 207.34</strain>
    </source>
</reference>